<dbReference type="SUPFAM" id="SSF50494">
    <property type="entry name" value="Trypsin-like serine proteases"/>
    <property type="match status" value="1"/>
</dbReference>
<dbReference type="Proteomes" id="UP000466442">
    <property type="component" value="Unassembled WGS sequence"/>
</dbReference>
<dbReference type="PANTHER" id="PTHR24276">
    <property type="entry name" value="POLYSERASE-RELATED"/>
    <property type="match status" value="1"/>
</dbReference>
<evidence type="ECO:0000256" key="4">
    <source>
        <dbReference type="ARBA" id="ARBA00023157"/>
    </source>
</evidence>
<keyword evidence="4" id="KW-1015">Disulfide bond</keyword>
<dbReference type="InterPro" id="IPR050430">
    <property type="entry name" value="Peptidase_S1"/>
</dbReference>
<evidence type="ECO:0000256" key="1">
    <source>
        <dbReference type="ARBA" id="ARBA00022670"/>
    </source>
</evidence>
<protein>
    <submittedName>
        <fullName evidence="5">Uncharacterized protein</fullName>
    </submittedName>
</protein>
<evidence type="ECO:0000256" key="3">
    <source>
        <dbReference type="ARBA" id="ARBA00022825"/>
    </source>
</evidence>
<evidence type="ECO:0000313" key="6">
    <source>
        <dbReference type="Proteomes" id="UP000466442"/>
    </source>
</evidence>
<dbReference type="AlphaFoldDB" id="A0A6A4J7M0"/>
<dbReference type="InterPro" id="IPR001254">
    <property type="entry name" value="Trypsin_dom"/>
</dbReference>
<comment type="caution">
    <text evidence="5">The sequence shown here is derived from an EMBL/GenBank/DDBJ whole genome shotgun (WGS) entry which is preliminary data.</text>
</comment>
<sequence>MALCLASGSAIIDGRDAVTGNFPNSVAILRLGEVFGGGSLVSPIHVITSCQIVGHFDPPKPERYLKNRSKEFLPYDLTNVTLAAGSRWIYSVEGGQSRKASDSYPHPDCVDTQFYMWKNDVGVIETSKQFDFGPNLNGLYYWTNSRRILKQAIDSLVLSKPICTVMGWGRTSIANYSEWLIYTNVRLVPPFACVDRICQQFEGNCDLVEDAFTKSGKLCALNLGSSKPGKGDLGNGLFCDGYYYGLTSEIHYPEISIYDRMDFSFDLYRTVVREARENKEVYFPRFSKILQVKLAVPDKNTASSHLCVQEHYIWLILLHICLLTITKSMMRYSDFITYSEIT</sequence>
<dbReference type="OrthoDB" id="10059102at2759"/>
<dbReference type="PANTHER" id="PTHR24276:SF98">
    <property type="entry name" value="FI18310P1-RELATED"/>
    <property type="match status" value="1"/>
</dbReference>
<organism evidence="5 6">
    <name type="scientific">Apolygus lucorum</name>
    <name type="common">Small green plant bug</name>
    <name type="synonym">Lygocoris lucorum</name>
    <dbReference type="NCBI Taxonomy" id="248454"/>
    <lineage>
        <taxon>Eukaryota</taxon>
        <taxon>Metazoa</taxon>
        <taxon>Ecdysozoa</taxon>
        <taxon>Arthropoda</taxon>
        <taxon>Hexapoda</taxon>
        <taxon>Insecta</taxon>
        <taxon>Pterygota</taxon>
        <taxon>Neoptera</taxon>
        <taxon>Paraneoptera</taxon>
        <taxon>Hemiptera</taxon>
        <taxon>Heteroptera</taxon>
        <taxon>Panheteroptera</taxon>
        <taxon>Cimicomorpha</taxon>
        <taxon>Miridae</taxon>
        <taxon>Mirini</taxon>
        <taxon>Apolygus</taxon>
    </lineage>
</organism>
<dbReference type="EMBL" id="WIXP02000010">
    <property type="protein sequence ID" value="KAF6203887.1"/>
    <property type="molecule type" value="Genomic_DNA"/>
</dbReference>
<dbReference type="SMART" id="SM00020">
    <property type="entry name" value="Tryp_SPc"/>
    <property type="match status" value="1"/>
</dbReference>
<dbReference type="InterPro" id="IPR009003">
    <property type="entry name" value="Peptidase_S1_PA"/>
</dbReference>
<keyword evidence="1" id="KW-0645">Protease</keyword>
<dbReference type="GO" id="GO:0004252">
    <property type="term" value="F:serine-type endopeptidase activity"/>
    <property type="evidence" value="ECO:0007669"/>
    <property type="project" value="InterPro"/>
</dbReference>
<dbReference type="Pfam" id="PF00089">
    <property type="entry name" value="Trypsin"/>
    <property type="match status" value="1"/>
</dbReference>
<keyword evidence="6" id="KW-1185">Reference proteome</keyword>
<dbReference type="GO" id="GO:0006508">
    <property type="term" value="P:proteolysis"/>
    <property type="evidence" value="ECO:0007669"/>
    <property type="project" value="UniProtKB-KW"/>
</dbReference>
<evidence type="ECO:0000256" key="2">
    <source>
        <dbReference type="ARBA" id="ARBA00022801"/>
    </source>
</evidence>
<keyword evidence="2" id="KW-0378">Hydrolase</keyword>
<proteinExistence type="predicted"/>
<name>A0A6A4J7M0_APOLU</name>
<accession>A0A6A4J7M0</accession>
<gene>
    <name evidence="5" type="ORF">GE061_002223</name>
</gene>
<dbReference type="InterPro" id="IPR043504">
    <property type="entry name" value="Peptidase_S1_PA_chymotrypsin"/>
</dbReference>
<keyword evidence="3" id="KW-0720">Serine protease</keyword>
<reference evidence="5" key="1">
    <citation type="journal article" date="2021" name="Mol. Ecol. Resour.">
        <title>Apolygus lucorum genome provides insights into omnivorousness and mesophyll feeding.</title>
        <authorList>
            <person name="Liu Y."/>
            <person name="Liu H."/>
            <person name="Wang H."/>
            <person name="Huang T."/>
            <person name="Liu B."/>
            <person name="Yang B."/>
            <person name="Yin L."/>
            <person name="Li B."/>
            <person name="Zhang Y."/>
            <person name="Zhang S."/>
            <person name="Jiang F."/>
            <person name="Zhang X."/>
            <person name="Ren Y."/>
            <person name="Wang B."/>
            <person name="Wang S."/>
            <person name="Lu Y."/>
            <person name="Wu K."/>
            <person name="Fan W."/>
            <person name="Wang G."/>
        </authorList>
    </citation>
    <scope>NUCLEOTIDE SEQUENCE</scope>
    <source>
        <strain evidence="5">12Hb</strain>
    </source>
</reference>
<dbReference type="PROSITE" id="PS50240">
    <property type="entry name" value="TRYPSIN_DOM"/>
    <property type="match status" value="1"/>
</dbReference>
<evidence type="ECO:0000313" key="5">
    <source>
        <dbReference type="EMBL" id="KAF6203887.1"/>
    </source>
</evidence>
<dbReference type="Gene3D" id="2.40.10.10">
    <property type="entry name" value="Trypsin-like serine proteases"/>
    <property type="match status" value="1"/>
</dbReference>